<keyword evidence="4 8" id="KW-0592">Phosphate transport</keyword>
<organism evidence="9 10">
    <name type="scientific">Limulus polyphemus</name>
    <name type="common">Atlantic horseshoe crab</name>
    <dbReference type="NCBI Taxonomy" id="6850"/>
    <lineage>
        <taxon>Eukaryota</taxon>
        <taxon>Metazoa</taxon>
        <taxon>Ecdysozoa</taxon>
        <taxon>Arthropoda</taxon>
        <taxon>Chelicerata</taxon>
        <taxon>Merostomata</taxon>
        <taxon>Xiphosura</taxon>
        <taxon>Limulidae</taxon>
        <taxon>Limulus</taxon>
    </lineage>
</organism>
<evidence type="ECO:0000256" key="8">
    <source>
        <dbReference type="RuleBase" id="RU363058"/>
    </source>
</evidence>
<protein>
    <recommendedName>
        <fullName evidence="8">Phosphate transporter</fullName>
    </recommendedName>
</protein>
<feature type="transmembrane region" description="Helical" evidence="8">
    <location>
        <begin position="362"/>
        <end position="380"/>
    </location>
</feature>
<feature type="non-terminal residue" evidence="10">
    <location>
        <position position="385"/>
    </location>
</feature>
<evidence type="ECO:0000313" key="10">
    <source>
        <dbReference type="RefSeq" id="XP_022252438.1"/>
    </source>
</evidence>
<evidence type="ECO:0000256" key="4">
    <source>
        <dbReference type="ARBA" id="ARBA00022592"/>
    </source>
</evidence>
<evidence type="ECO:0000256" key="5">
    <source>
        <dbReference type="ARBA" id="ARBA00022692"/>
    </source>
</evidence>
<evidence type="ECO:0000313" key="9">
    <source>
        <dbReference type="Proteomes" id="UP000694941"/>
    </source>
</evidence>
<dbReference type="Proteomes" id="UP000694941">
    <property type="component" value="Unplaced"/>
</dbReference>
<name>A0ABM1T982_LIMPO</name>
<proteinExistence type="inferred from homology"/>
<keyword evidence="3 8" id="KW-0813">Transport</keyword>
<gene>
    <name evidence="10" type="primary">LOC106468388</name>
</gene>
<reference evidence="10" key="1">
    <citation type="submission" date="2025-08" db="UniProtKB">
        <authorList>
            <consortium name="RefSeq"/>
        </authorList>
    </citation>
    <scope>IDENTIFICATION</scope>
    <source>
        <tissue evidence="10">Muscle</tissue>
    </source>
</reference>
<dbReference type="PANTHER" id="PTHR11101">
    <property type="entry name" value="PHOSPHATE TRANSPORTER"/>
    <property type="match status" value="1"/>
</dbReference>
<keyword evidence="7 8" id="KW-0472">Membrane</keyword>
<comment type="function">
    <text evidence="8">Sodium-phosphate symporter.</text>
</comment>
<evidence type="ECO:0000256" key="2">
    <source>
        <dbReference type="ARBA" id="ARBA00009916"/>
    </source>
</evidence>
<keyword evidence="6 8" id="KW-1133">Transmembrane helix</keyword>
<feature type="transmembrane region" description="Helical" evidence="8">
    <location>
        <begin position="9"/>
        <end position="27"/>
    </location>
</feature>
<sequence length="385" mass="41844">MVETQTPEFVWIVVVAFIIAFLLAFGVGANDVANSFGTSVGSKVLTLRQACILATIFETLGAILIGYKVSDTVRKGIFQLEMYEGAEKELLIGNLAALIGSAAWNIIATFLRLPISGTHSIVGAVVGFSLVARGIHGIQWSQLGFIVASWFISPIMSGIVSVLLFLLIQRFILKKEDQMEPGLISLPFFYAFTIFVNVFSVVHEGPSVLKFDKIPLWGALVVGISAGLITGILVKFLMVPRLRNKIHAELKSVTPSVPMEDLSGGPKQISAEDQSVLNDSVVLNHSSCTNLVEEEEKVKNGTLTFPANVDGIIGNIRKDDPSSNCQHQKMNEKISDAIEQRDVESSVSVDASQDDKPETRQLFSFLQILTAVFGAFAHGGNDVRY</sequence>
<evidence type="ECO:0000256" key="3">
    <source>
        <dbReference type="ARBA" id="ARBA00022448"/>
    </source>
</evidence>
<feature type="transmembrane region" description="Helical" evidence="8">
    <location>
        <begin position="214"/>
        <end position="237"/>
    </location>
</feature>
<dbReference type="RefSeq" id="XP_022252438.1">
    <property type="nucleotide sequence ID" value="XM_022396730.1"/>
</dbReference>
<feature type="transmembrane region" description="Helical" evidence="8">
    <location>
        <begin position="180"/>
        <end position="202"/>
    </location>
</feature>
<keyword evidence="5 8" id="KW-0812">Transmembrane</keyword>
<feature type="transmembrane region" description="Helical" evidence="8">
    <location>
        <begin position="47"/>
        <end position="69"/>
    </location>
</feature>
<feature type="transmembrane region" description="Helical" evidence="8">
    <location>
        <begin position="143"/>
        <end position="168"/>
    </location>
</feature>
<evidence type="ECO:0000256" key="6">
    <source>
        <dbReference type="ARBA" id="ARBA00022989"/>
    </source>
</evidence>
<comment type="similarity">
    <text evidence="2 8">Belongs to the inorganic phosphate transporter (PiT) (TC 2.A.20) family.</text>
</comment>
<dbReference type="PANTHER" id="PTHR11101:SF80">
    <property type="entry name" value="PHOSPHATE TRANSPORTER"/>
    <property type="match status" value="1"/>
</dbReference>
<evidence type="ECO:0000256" key="1">
    <source>
        <dbReference type="ARBA" id="ARBA00004141"/>
    </source>
</evidence>
<feature type="transmembrane region" description="Helical" evidence="8">
    <location>
        <begin position="90"/>
        <end position="111"/>
    </location>
</feature>
<accession>A0ABM1T982</accession>
<keyword evidence="9" id="KW-1185">Reference proteome</keyword>
<dbReference type="InterPro" id="IPR001204">
    <property type="entry name" value="Phos_transporter"/>
</dbReference>
<evidence type="ECO:0000256" key="7">
    <source>
        <dbReference type="ARBA" id="ARBA00023136"/>
    </source>
</evidence>
<dbReference type="GeneID" id="106468388"/>
<dbReference type="Pfam" id="PF01384">
    <property type="entry name" value="PHO4"/>
    <property type="match status" value="1"/>
</dbReference>
<comment type="subcellular location">
    <subcellularLocation>
        <location evidence="1 8">Membrane</location>
        <topology evidence="1 8">Multi-pass membrane protein</topology>
    </subcellularLocation>
</comment>